<keyword evidence="1" id="KW-1133">Transmembrane helix</keyword>
<feature type="transmembrane region" description="Helical" evidence="1">
    <location>
        <begin position="14"/>
        <end position="32"/>
    </location>
</feature>
<feature type="transmembrane region" description="Helical" evidence="1">
    <location>
        <begin position="44"/>
        <end position="64"/>
    </location>
</feature>
<name>A0A6C0HKI4_9ZZZZ</name>
<reference evidence="2" key="1">
    <citation type="journal article" date="2020" name="Nature">
        <title>Giant virus diversity and host interactions through global metagenomics.</title>
        <authorList>
            <person name="Schulz F."/>
            <person name="Roux S."/>
            <person name="Paez-Espino D."/>
            <person name="Jungbluth S."/>
            <person name="Walsh D.A."/>
            <person name="Denef V.J."/>
            <person name="McMahon K.D."/>
            <person name="Konstantinidis K.T."/>
            <person name="Eloe-Fadrosh E.A."/>
            <person name="Kyrpides N.C."/>
            <person name="Woyke T."/>
        </authorList>
    </citation>
    <scope>NUCLEOTIDE SEQUENCE</scope>
    <source>
        <strain evidence="2">GVMAG-M-3300023184-13</strain>
    </source>
</reference>
<evidence type="ECO:0000256" key="1">
    <source>
        <dbReference type="SAM" id="Phobius"/>
    </source>
</evidence>
<accession>A0A6C0HKI4</accession>
<sequence length="85" mass="8804">MMMDIDSRELCKKVIKYVLEGLVVGFACMVLLKQKPDFEGCIAVALVAAATFAILDLFAPTIGVSARIGSGLGMGLGIVGGVPMA</sequence>
<keyword evidence="1" id="KW-0812">Transmembrane</keyword>
<proteinExistence type="predicted"/>
<dbReference type="EMBL" id="MN739979">
    <property type="protein sequence ID" value="QHT81178.1"/>
    <property type="molecule type" value="Genomic_DNA"/>
</dbReference>
<organism evidence="2">
    <name type="scientific">viral metagenome</name>
    <dbReference type="NCBI Taxonomy" id="1070528"/>
    <lineage>
        <taxon>unclassified sequences</taxon>
        <taxon>metagenomes</taxon>
        <taxon>organismal metagenomes</taxon>
    </lineage>
</organism>
<keyword evidence="1" id="KW-0472">Membrane</keyword>
<evidence type="ECO:0000313" key="2">
    <source>
        <dbReference type="EMBL" id="QHT81178.1"/>
    </source>
</evidence>
<protein>
    <submittedName>
        <fullName evidence="2">Uncharacterized protein</fullName>
    </submittedName>
</protein>
<dbReference type="AlphaFoldDB" id="A0A6C0HKI4"/>